<keyword evidence="2" id="KW-1185">Reference proteome</keyword>
<gene>
    <name evidence="1" type="ORF">DPMN_182874</name>
</gene>
<reference evidence="1" key="1">
    <citation type="journal article" date="2019" name="bioRxiv">
        <title>The Genome of the Zebra Mussel, Dreissena polymorpha: A Resource for Invasive Species Research.</title>
        <authorList>
            <person name="McCartney M.A."/>
            <person name="Auch B."/>
            <person name="Kono T."/>
            <person name="Mallez S."/>
            <person name="Zhang Y."/>
            <person name="Obille A."/>
            <person name="Becker A."/>
            <person name="Abrahante J.E."/>
            <person name="Garbe J."/>
            <person name="Badalamenti J.P."/>
            <person name="Herman A."/>
            <person name="Mangelson H."/>
            <person name="Liachko I."/>
            <person name="Sullivan S."/>
            <person name="Sone E.D."/>
            <person name="Koren S."/>
            <person name="Silverstein K.A.T."/>
            <person name="Beckman K.B."/>
            <person name="Gohl D.M."/>
        </authorList>
    </citation>
    <scope>NUCLEOTIDE SEQUENCE</scope>
    <source>
        <strain evidence="1">Duluth1</strain>
        <tissue evidence="1">Whole animal</tissue>
    </source>
</reference>
<dbReference type="AlphaFoldDB" id="A0A9D4DIY3"/>
<dbReference type="Proteomes" id="UP000828390">
    <property type="component" value="Unassembled WGS sequence"/>
</dbReference>
<dbReference type="EMBL" id="JAIWYP010000010">
    <property type="protein sequence ID" value="KAH3748429.1"/>
    <property type="molecule type" value="Genomic_DNA"/>
</dbReference>
<sequence>MVQIVVVTVVEIVEDTVVETASERVVIIAHLKITQKPRLLSCWANWGSQYWKSP</sequence>
<comment type="caution">
    <text evidence="1">The sequence shown here is derived from an EMBL/GenBank/DDBJ whole genome shotgun (WGS) entry which is preliminary data.</text>
</comment>
<evidence type="ECO:0000313" key="1">
    <source>
        <dbReference type="EMBL" id="KAH3748429.1"/>
    </source>
</evidence>
<protein>
    <submittedName>
        <fullName evidence="1">Uncharacterized protein</fullName>
    </submittedName>
</protein>
<organism evidence="1 2">
    <name type="scientific">Dreissena polymorpha</name>
    <name type="common">Zebra mussel</name>
    <name type="synonym">Mytilus polymorpha</name>
    <dbReference type="NCBI Taxonomy" id="45954"/>
    <lineage>
        <taxon>Eukaryota</taxon>
        <taxon>Metazoa</taxon>
        <taxon>Spiralia</taxon>
        <taxon>Lophotrochozoa</taxon>
        <taxon>Mollusca</taxon>
        <taxon>Bivalvia</taxon>
        <taxon>Autobranchia</taxon>
        <taxon>Heteroconchia</taxon>
        <taxon>Euheterodonta</taxon>
        <taxon>Imparidentia</taxon>
        <taxon>Neoheterodontei</taxon>
        <taxon>Myida</taxon>
        <taxon>Dreissenoidea</taxon>
        <taxon>Dreissenidae</taxon>
        <taxon>Dreissena</taxon>
    </lineage>
</organism>
<proteinExistence type="predicted"/>
<name>A0A9D4DIY3_DREPO</name>
<evidence type="ECO:0000313" key="2">
    <source>
        <dbReference type="Proteomes" id="UP000828390"/>
    </source>
</evidence>
<reference evidence="1" key="2">
    <citation type="submission" date="2020-11" db="EMBL/GenBank/DDBJ databases">
        <authorList>
            <person name="McCartney M.A."/>
            <person name="Auch B."/>
            <person name="Kono T."/>
            <person name="Mallez S."/>
            <person name="Becker A."/>
            <person name="Gohl D.M."/>
            <person name="Silverstein K.A.T."/>
            <person name="Koren S."/>
            <person name="Bechman K.B."/>
            <person name="Herman A."/>
            <person name="Abrahante J.E."/>
            <person name="Garbe J."/>
        </authorList>
    </citation>
    <scope>NUCLEOTIDE SEQUENCE</scope>
    <source>
        <strain evidence="1">Duluth1</strain>
        <tissue evidence="1">Whole animal</tissue>
    </source>
</reference>
<accession>A0A9D4DIY3</accession>